<dbReference type="PANTHER" id="PTHR45754">
    <property type="entry name" value="METHYLENETETRAHYDROFOLATE REDUCTASE"/>
    <property type="match status" value="1"/>
</dbReference>
<dbReference type="STRING" id="335973.SAMN04488693_11382"/>
<evidence type="ECO:0000256" key="5">
    <source>
        <dbReference type="ARBA" id="ARBA00022827"/>
    </source>
</evidence>
<dbReference type="UniPathway" id="UPA00193"/>
<dbReference type="OrthoDB" id="9812555at2"/>
<keyword evidence="4 8" id="KW-0285">Flavoprotein</keyword>
<evidence type="ECO:0000313" key="10">
    <source>
        <dbReference type="Proteomes" id="UP000199258"/>
    </source>
</evidence>
<dbReference type="AlphaFoldDB" id="A0A1G8LCG5"/>
<evidence type="ECO:0000256" key="2">
    <source>
        <dbReference type="ARBA" id="ARBA00004777"/>
    </source>
</evidence>
<dbReference type="InterPro" id="IPR029041">
    <property type="entry name" value="FAD-linked_oxidoreductase-like"/>
</dbReference>
<comment type="similarity">
    <text evidence="3 8">Belongs to the methylenetetrahydrofolate reductase family.</text>
</comment>
<keyword evidence="10" id="KW-1185">Reference proteome</keyword>
<proteinExistence type="inferred from homology"/>
<dbReference type="EMBL" id="FNDT01000013">
    <property type="protein sequence ID" value="SDI53404.1"/>
    <property type="molecule type" value="Genomic_DNA"/>
</dbReference>
<dbReference type="GO" id="GO:0009086">
    <property type="term" value="P:methionine biosynthetic process"/>
    <property type="evidence" value="ECO:0007669"/>
    <property type="project" value="TreeGrafter"/>
</dbReference>
<protein>
    <recommendedName>
        <fullName evidence="8">Methylenetetrahydrofolate reductase</fullName>
    </recommendedName>
</protein>
<comment type="cofactor">
    <cofactor evidence="1 8">
        <name>FAD</name>
        <dbReference type="ChEBI" id="CHEBI:57692"/>
    </cofactor>
</comment>
<keyword evidence="6 8" id="KW-0560">Oxidoreductase</keyword>
<accession>A0A1G8LCG5</accession>
<gene>
    <name evidence="9" type="ORF">SAMN04488693_11382</name>
</gene>
<evidence type="ECO:0000313" key="9">
    <source>
        <dbReference type="EMBL" id="SDI53404.1"/>
    </source>
</evidence>
<evidence type="ECO:0000256" key="3">
    <source>
        <dbReference type="ARBA" id="ARBA00006743"/>
    </source>
</evidence>
<dbReference type="Pfam" id="PF02219">
    <property type="entry name" value="MTHFR"/>
    <property type="match status" value="1"/>
</dbReference>
<dbReference type="Proteomes" id="UP000199258">
    <property type="component" value="Unassembled WGS sequence"/>
</dbReference>
<dbReference type="InterPro" id="IPR003171">
    <property type="entry name" value="Mehydrof_redctse-like"/>
</dbReference>
<comment type="pathway">
    <text evidence="2 8">One-carbon metabolism; tetrahydrofolate interconversion.</text>
</comment>
<evidence type="ECO:0000256" key="1">
    <source>
        <dbReference type="ARBA" id="ARBA00001974"/>
    </source>
</evidence>
<evidence type="ECO:0000256" key="6">
    <source>
        <dbReference type="ARBA" id="ARBA00023002"/>
    </source>
</evidence>
<comment type="catalytic activity">
    <reaction evidence="7">
        <text>(6S)-5-methyl-5,6,7,8-tetrahydrofolate + NAD(+) = (6R)-5,10-methylene-5,6,7,8-tetrahydrofolate + NADH + H(+)</text>
        <dbReference type="Rhea" id="RHEA:19821"/>
        <dbReference type="ChEBI" id="CHEBI:15378"/>
        <dbReference type="ChEBI" id="CHEBI:15636"/>
        <dbReference type="ChEBI" id="CHEBI:18608"/>
        <dbReference type="ChEBI" id="CHEBI:57540"/>
        <dbReference type="ChEBI" id="CHEBI:57945"/>
        <dbReference type="EC" id="1.5.1.54"/>
    </reaction>
    <physiologicalReaction direction="right-to-left" evidence="7">
        <dbReference type="Rhea" id="RHEA:19823"/>
    </physiologicalReaction>
</comment>
<dbReference type="RefSeq" id="WP_090587401.1">
    <property type="nucleotide sequence ID" value="NZ_FNDT01000013.1"/>
</dbReference>
<dbReference type="SUPFAM" id="SSF51730">
    <property type="entry name" value="FAD-linked oxidoreductase"/>
    <property type="match status" value="1"/>
</dbReference>
<sequence>MGLPARVEIVPGGDIVAQVRRHLAPGATVTITCLPHHGPEETVQLAGELAALGYRAVPHLAARTIASRHQLAEFTARLGDAGMRDLFVIAGDSREAAGPYAWSLPLMEDLAEIGGFEAGFAAYPEGHPTIAEPELTELLLKKQELGSWAVTQMCFSGDVLTDYVGRLRADGVTVPVWAGVPGRVRRTRLIALAGRIGVGPSLKFAQRSGSLLRTVLAPSSYDPSPLVRSVEKAGGFAGLHVYSFNDFG</sequence>
<name>A0A1G8LCG5_9MICC</name>
<organism evidence="9 10">
    <name type="scientific">Arthrobacter subterraneus</name>
    <dbReference type="NCBI Taxonomy" id="335973"/>
    <lineage>
        <taxon>Bacteria</taxon>
        <taxon>Bacillati</taxon>
        <taxon>Actinomycetota</taxon>
        <taxon>Actinomycetes</taxon>
        <taxon>Micrococcales</taxon>
        <taxon>Micrococcaceae</taxon>
        <taxon>Arthrobacter</taxon>
    </lineage>
</organism>
<dbReference type="GO" id="GO:0005829">
    <property type="term" value="C:cytosol"/>
    <property type="evidence" value="ECO:0007669"/>
    <property type="project" value="TreeGrafter"/>
</dbReference>
<evidence type="ECO:0000256" key="7">
    <source>
        <dbReference type="ARBA" id="ARBA00048628"/>
    </source>
</evidence>
<dbReference type="GO" id="GO:0106312">
    <property type="term" value="F:methylenetetrahydrofolate reductase (NADH) activity"/>
    <property type="evidence" value="ECO:0007669"/>
    <property type="project" value="UniProtKB-EC"/>
</dbReference>
<evidence type="ECO:0000256" key="4">
    <source>
        <dbReference type="ARBA" id="ARBA00022630"/>
    </source>
</evidence>
<reference evidence="9 10" key="1">
    <citation type="submission" date="2016-10" db="EMBL/GenBank/DDBJ databases">
        <authorList>
            <person name="de Groot N.N."/>
        </authorList>
    </citation>
    <scope>NUCLEOTIDE SEQUENCE [LARGE SCALE GENOMIC DNA]</scope>
    <source>
        <strain evidence="9 10">NP_1H</strain>
    </source>
</reference>
<dbReference type="PANTHER" id="PTHR45754:SF3">
    <property type="entry name" value="METHYLENETETRAHYDROFOLATE REDUCTASE (NADPH)"/>
    <property type="match status" value="1"/>
</dbReference>
<evidence type="ECO:0000256" key="8">
    <source>
        <dbReference type="RuleBase" id="RU003862"/>
    </source>
</evidence>
<keyword evidence="5 8" id="KW-0274">FAD</keyword>
<dbReference type="Gene3D" id="3.20.20.220">
    <property type="match status" value="1"/>
</dbReference>
<dbReference type="GO" id="GO:0071949">
    <property type="term" value="F:FAD binding"/>
    <property type="evidence" value="ECO:0007669"/>
    <property type="project" value="TreeGrafter"/>
</dbReference>
<dbReference type="GO" id="GO:0035999">
    <property type="term" value="P:tetrahydrofolate interconversion"/>
    <property type="evidence" value="ECO:0007669"/>
    <property type="project" value="UniProtKB-UniPathway"/>
</dbReference>